<keyword evidence="1" id="KW-0812">Transmembrane</keyword>
<accession>A0A1V4AVD5</accession>
<gene>
    <name evidence="2" type="ORF">AYP45_05515</name>
</gene>
<reference evidence="2 3" key="1">
    <citation type="journal article" date="2017" name="Water Res.">
        <title>Discovery and metagenomic analysis of an anammox bacterial enrichment related to Candidatus "Brocadia caroliniensis" in a full-scale glycerol-fed nitritation-denitritation separate centrate treatment process.</title>
        <authorList>
            <person name="Park H."/>
            <person name="Brotto A.C."/>
            <person name="van Loosdrecht M.C."/>
            <person name="Chandran K."/>
        </authorList>
    </citation>
    <scope>NUCLEOTIDE SEQUENCE [LARGE SCALE GENOMIC DNA]</scope>
    <source>
        <strain evidence="2">26THWARD</strain>
    </source>
</reference>
<dbReference type="InterPro" id="IPR007487">
    <property type="entry name" value="ABC_transpt-TYRBP-like"/>
</dbReference>
<dbReference type="Gene3D" id="3.40.50.2300">
    <property type="match status" value="2"/>
</dbReference>
<dbReference type="STRING" id="1004156.AYP45_05515"/>
<protein>
    <recommendedName>
        <fullName evidence="4">ABC transporter substrate-binding protein</fullName>
    </recommendedName>
</protein>
<dbReference type="PANTHER" id="PTHR35271">
    <property type="entry name" value="ABC TRANSPORTER, SUBSTRATE-BINDING LIPOPROTEIN-RELATED"/>
    <property type="match status" value="1"/>
</dbReference>
<keyword evidence="1" id="KW-1133">Transmembrane helix</keyword>
<name>A0A1V4AVD5_9BACT</name>
<evidence type="ECO:0008006" key="4">
    <source>
        <dbReference type="Google" id="ProtNLM"/>
    </source>
</evidence>
<dbReference type="Proteomes" id="UP000189681">
    <property type="component" value="Unassembled WGS sequence"/>
</dbReference>
<dbReference type="CDD" id="cd06325">
    <property type="entry name" value="PBP1_ABC_unchar_transporter"/>
    <property type="match status" value="1"/>
</dbReference>
<sequence>MQLSRTAGHFASKLRTHFNFTSDTNRVLKGNVYTLQVLIPVFFVFWIITPEVFGDEYQIAVLVSHNESPYKEVIAGFQKTITGQKTDSKFHVFIMEGERAHLSENLNSIKKIKPKVIFTVGTTPTGETLKVFHDIPIIATLILDDDMIKSAHNATGVILGFPIEVQFNWLKKFLPEARKIGVMYNPLENQEKIRSAAIIAGKMGLSLHPVEIDSPKDIPNALKVLASDADILWGINDALVFNSLTAKQILLFSFRNHIPFCGLSSAWVKAGALYALEYDFYDIGVQCGEKALRIIQGAKVNSLPVCYPRNLLYTLNLRTARYMKIQFREEYIHNAYRVFDE</sequence>
<keyword evidence="1" id="KW-0472">Membrane</keyword>
<feature type="transmembrane region" description="Helical" evidence="1">
    <location>
        <begin position="32"/>
        <end position="49"/>
    </location>
</feature>
<evidence type="ECO:0000313" key="2">
    <source>
        <dbReference type="EMBL" id="OOP57077.1"/>
    </source>
</evidence>
<dbReference type="EMBL" id="AYTS01000045">
    <property type="protein sequence ID" value="OOP57077.1"/>
    <property type="molecule type" value="Genomic_DNA"/>
</dbReference>
<comment type="caution">
    <text evidence="2">The sequence shown here is derived from an EMBL/GenBank/DDBJ whole genome shotgun (WGS) entry which is preliminary data.</text>
</comment>
<evidence type="ECO:0000313" key="3">
    <source>
        <dbReference type="Proteomes" id="UP000189681"/>
    </source>
</evidence>
<dbReference type="Pfam" id="PF04392">
    <property type="entry name" value="ABC_sub_bind"/>
    <property type="match status" value="1"/>
</dbReference>
<organism evidence="2 3">
    <name type="scientific">Candidatus Brocadia carolinensis</name>
    <dbReference type="NCBI Taxonomy" id="1004156"/>
    <lineage>
        <taxon>Bacteria</taxon>
        <taxon>Pseudomonadati</taxon>
        <taxon>Planctomycetota</taxon>
        <taxon>Candidatus Brocadiia</taxon>
        <taxon>Candidatus Brocadiales</taxon>
        <taxon>Candidatus Brocadiaceae</taxon>
        <taxon>Candidatus Brocadia</taxon>
    </lineage>
</organism>
<proteinExistence type="predicted"/>
<dbReference type="AlphaFoldDB" id="A0A1V4AVD5"/>
<dbReference type="PANTHER" id="PTHR35271:SF1">
    <property type="entry name" value="ABC TRANSPORTER, SUBSTRATE-BINDING LIPOPROTEIN"/>
    <property type="match status" value="1"/>
</dbReference>
<evidence type="ECO:0000256" key="1">
    <source>
        <dbReference type="SAM" id="Phobius"/>
    </source>
</evidence>